<evidence type="ECO:0000313" key="2">
    <source>
        <dbReference type="EMBL" id="GAA0463944.1"/>
    </source>
</evidence>
<reference evidence="2 3" key="1">
    <citation type="journal article" date="2019" name="Int. J. Syst. Evol. Microbiol.">
        <title>The Global Catalogue of Microorganisms (GCM) 10K type strain sequencing project: providing services to taxonomists for standard genome sequencing and annotation.</title>
        <authorList>
            <consortium name="The Broad Institute Genomics Platform"/>
            <consortium name="The Broad Institute Genome Sequencing Center for Infectious Disease"/>
            <person name="Wu L."/>
            <person name="Ma J."/>
        </authorList>
    </citation>
    <scope>NUCLEOTIDE SEQUENCE [LARGE SCALE GENOMIC DNA]</scope>
    <source>
        <strain evidence="2 3">JCM 14162</strain>
    </source>
</reference>
<keyword evidence="3" id="KW-1185">Reference proteome</keyword>
<sequence length="344" mass="39394">MNDKSTKSVEAARDLLTWWIDELREMLPESLRGEPTERDRFDLFMTNDETLIEVVNDGAGRKMREDSCLEELSAESWEQIAELAEVRKSRLFLDDSDFLILPVRLPRASASQLRSALELQLPNLVPLEPRLLDWNYIELNRNDLQIELALIIAKSERLNALEDLFTKQELMPPIFCVQCKDRIVTLRKPLEIARKPLEERKMQIAMAIAVMLAMIPLLTIGGAKLMSSIEIDRAAKLEEELAPRLAAEKVIAREEMIRRAASPLLNMPSASNKLEKLAQILPETDWTVSAEQQADGNFEFIADMLNREETEIVLKQAATLSRLKLAEELESEAPRERARYRSTR</sequence>
<evidence type="ECO:0008006" key="4">
    <source>
        <dbReference type="Google" id="ProtNLM"/>
    </source>
</evidence>
<dbReference type="EMBL" id="BAAAEM010000002">
    <property type="protein sequence ID" value="GAA0463944.1"/>
    <property type="molecule type" value="Genomic_DNA"/>
</dbReference>
<accession>A0ABN0ZZN9</accession>
<evidence type="ECO:0000313" key="3">
    <source>
        <dbReference type="Proteomes" id="UP001500713"/>
    </source>
</evidence>
<proteinExistence type="predicted"/>
<keyword evidence="1" id="KW-0812">Transmembrane</keyword>
<name>A0ABN0ZZN9_9SPHN</name>
<keyword evidence="1" id="KW-0472">Membrane</keyword>
<protein>
    <recommendedName>
        <fullName evidence="4">GspL cytoplasmic actin-ATPase-like domain-containing protein</fullName>
    </recommendedName>
</protein>
<keyword evidence="1" id="KW-1133">Transmembrane helix</keyword>
<feature type="transmembrane region" description="Helical" evidence="1">
    <location>
        <begin position="204"/>
        <end position="223"/>
    </location>
</feature>
<gene>
    <name evidence="2" type="ORF">GCM10009096_00510</name>
</gene>
<dbReference type="RefSeq" id="WP_229954386.1">
    <property type="nucleotide sequence ID" value="NZ_BAAAEM010000002.1"/>
</dbReference>
<evidence type="ECO:0000256" key="1">
    <source>
        <dbReference type="SAM" id="Phobius"/>
    </source>
</evidence>
<organism evidence="2 3">
    <name type="scientific">Parasphingorhabdus litoris</name>
    <dbReference type="NCBI Taxonomy" id="394733"/>
    <lineage>
        <taxon>Bacteria</taxon>
        <taxon>Pseudomonadati</taxon>
        <taxon>Pseudomonadota</taxon>
        <taxon>Alphaproteobacteria</taxon>
        <taxon>Sphingomonadales</taxon>
        <taxon>Sphingomonadaceae</taxon>
        <taxon>Parasphingorhabdus</taxon>
    </lineage>
</organism>
<comment type="caution">
    <text evidence="2">The sequence shown here is derived from an EMBL/GenBank/DDBJ whole genome shotgun (WGS) entry which is preliminary data.</text>
</comment>
<dbReference type="Proteomes" id="UP001500713">
    <property type="component" value="Unassembled WGS sequence"/>
</dbReference>